<dbReference type="AlphaFoldDB" id="A0A6J7HVZ4"/>
<dbReference type="EMBL" id="CAFBMO010000119">
    <property type="protein sequence ID" value="CAB4921010.1"/>
    <property type="molecule type" value="Genomic_DNA"/>
</dbReference>
<sequence>MATIVTEAVPLGTTKSVKPPELNVQVTVTPRAGATLHAGAANASVALPPIPHANTAVTTANTLEIR</sequence>
<gene>
    <name evidence="1" type="ORF">UFOPK3576_01669</name>
</gene>
<accession>A0A6J7HVZ4</accession>
<protein>
    <submittedName>
        <fullName evidence="1">Unannotated protein</fullName>
    </submittedName>
</protein>
<name>A0A6J7HVZ4_9ZZZZ</name>
<evidence type="ECO:0000313" key="1">
    <source>
        <dbReference type="EMBL" id="CAB4921010.1"/>
    </source>
</evidence>
<organism evidence="1">
    <name type="scientific">freshwater metagenome</name>
    <dbReference type="NCBI Taxonomy" id="449393"/>
    <lineage>
        <taxon>unclassified sequences</taxon>
        <taxon>metagenomes</taxon>
        <taxon>ecological metagenomes</taxon>
    </lineage>
</organism>
<proteinExistence type="predicted"/>
<reference evidence="1" key="1">
    <citation type="submission" date="2020-05" db="EMBL/GenBank/DDBJ databases">
        <authorList>
            <person name="Chiriac C."/>
            <person name="Salcher M."/>
            <person name="Ghai R."/>
            <person name="Kavagutti S V."/>
        </authorList>
    </citation>
    <scope>NUCLEOTIDE SEQUENCE</scope>
</reference>